<dbReference type="Proteomes" id="UP000309061">
    <property type="component" value="Chromosome"/>
</dbReference>
<protein>
    <submittedName>
        <fullName evidence="2">Uncharacterized protein</fullName>
    </submittedName>
</protein>
<evidence type="ECO:0000313" key="2">
    <source>
        <dbReference type="EMBL" id="QGM46414.1"/>
    </source>
</evidence>
<dbReference type="KEGG" id="mhey:H2LOC_012305"/>
<reference evidence="2 3" key="1">
    <citation type="submission" date="2019-11" db="EMBL/GenBank/DDBJ databases">
        <title>The genome sequence of Methylocystis heyeri.</title>
        <authorList>
            <person name="Oshkin I.Y."/>
            <person name="Miroshnikov K."/>
            <person name="Dedysh S.N."/>
        </authorList>
    </citation>
    <scope>NUCLEOTIDE SEQUENCE [LARGE SCALE GENOMIC DNA]</scope>
    <source>
        <strain evidence="2 3">H2</strain>
    </source>
</reference>
<dbReference type="AlphaFoldDB" id="A0A6B8KDA6"/>
<sequence>MIGAKSAPRGPDDQYGRRQEAERDGRKTQRCGEWETRLGRRGRDIHGRLRDEPSPHKAERVQESAVTAQRQQPSRRLDCIEPEQTGENEQELRHQQKIDMPLDQTVTVFHELRQVAVGKKHRYAENPGRDQRKNEQEAGKSEKKGDAHAPGIFPDGKNQEDADYGEADQRIGQHALMSFAVQTSAEQIRKREPRSSPVDGPQLDGRSYNLRAAPSAVTILMSA</sequence>
<feature type="compositionally biased region" description="Basic and acidic residues" evidence="1">
    <location>
        <begin position="123"/>
        <end position="147"/>
    </location>
</feature>
<feature type="region of interest" description="Disordered" evidence="1">
    <location>
        <begin position="1"/>
        <end position="98"/>
    </location>
</feature>
<organism evidence="2 3">
    <name type="scientific">Methylocystis heyeri</name>
    <dbReference type="NCBI Taxonomy" id="391905"/>
    <lineage>
        <taxon>Bacteria</taxon>
        <taxon>Pseudomonadati</taxon>
        <taxon>Pseudomonadota</taxon>
        <taxon>Alphaproteobacteria</taxon>
        <taxon>Hyphomicrobiales</taxon>
        <taxon>Methylocystaceae</taxon>
        <taxon>Methylocystis</taxon>
    </lineage>
</organism>
<gene>
    <name evidence="2" type="ORF">H2LOC_012305</name>
</gene>
<feature type="compositionally biased region" description="Polar residues" evidence="1">
    <location>
        <begin position="64"/>
        <end position="74"/>
    </location>
</feature>
<evidence type="ECO:0000313" key="3">
    <source>
        <dbReference type="Proteomes" id="UP000309061"/>
    </source>
</evidence>
<proteinExistence type="predicted"/>
<feature type="compositionally biased region" description="Acidic residues" evidence="1">
    <location>
        <begin position="80"/>
        <end position="89"/>
    </location>
</feature>
<dbReference type="EMBL" id="CP046052">
    <property type="protein sequence ID" value="QGM46414.1"/>
    <property type="molecule type" value="Genomic_DNA"/>
</dbReference>
<evidence type="ECO:0000256" key="1">
    <source>
        <dbReference type="SAM" id="MobiDB-lite"/>
    </source>
</evidence>
<name>A0A6B8KDA6_9HYPH</name>
<feature type="compositionally biased region" description="Basic and acidic residues" evidence="1">
    <location>
        <begin position="10"/>
        <end position="62"/>
    </location>
</feature>
<accession>A0A6B8KDA6</accession>
<feature type="region of interest" description="Disordered" evidence="1">
    <location>
        <begin position="119"/>
        <end position="209"/>
    </location>
</feature>
<dbReference type="RefSeq" id="WP_154331656.1">
    <property type="nucleotide sequence ID" value="NZ_CP046052.1"/>
</dbReference>
<keyword evidence="3" id="KW-1185">Reference proteome</keyword>